<accession>A0AAV8UF58</accession>
<keyword evidence="5" id="KW-1185">Reference proteome</keyword>
<dbReference type="PANTHER" id="PTHR13068">
    <property type="entry name" value="CGI-12 PROTEIN-RELATED"/>
    <property type="match status" value="1"/>
</dbReference>
<dbReference type="Proteomes" id="UP001159364">
    <property type="component" value="Linkage Group LG08"/>
</dbReference>
<dbReference type="EMBL" id="JAIWQS010000008">
    <property type="protein sequence ID" value="KAJ8900178.1"/>
    <property type="molecule type" value="Genomic_DNA"/>
</dbReference>
<dbReference type="SMART" id="SM00733">
    <property type="entry name" value="Mterf"/>
    <property type="match status" value="7"/>
</dbReference>
<dbReference type="GO" id="GO:0003676">
    <property type="term" value="F:nucleic acid binding"/>
    <property type="evidence" value="ECO:0007669"/>
    <property type="project" value="InterPro"/>
</dbReference>
<evidence type="ECO:0000256" key="2">
    <source>
        <dbReference type="ARBA" id="ARBA00022472"/>
    </source>
</evidence>
<dbReference type="InterPro" id="IPR038538">
    <property type="entry name" value="MTERF_sf"/>
</dbReference>
<organism evidence="4 5">
    <name type="scientific">Erythroxylum novogranatense</name>
    <dbReference type="NCBI Taxonomy" id="1862640"/>
    <lineage>
        <taxon>Eukaryota</taxon>
        <taxon>Viridiplantae</taxon>
        <taxon>Streptophyta</taxon>
        <taxon>Embryophyta</taxon>
        <taxon>Tracheophyta</taxon>
        <taxon>Spermatophyta</taxon>
        <taxon>Magnoliopsida</taxon>
        <taxon>eudicotyledons</taxon>
        <taxon>Gunneridae</taxon>
        <taxon>Pentapetalae</taxon>
        <taxon>rosids</taxon>
        <taxon>fabids</taxon>
        <taxon>Malpighiales</taxon>
        <taxon>Erythroxylaceae</taxon>
        <taxon>Erythroxylum</taxon>
    </lineage>
</organism>
<dbReference type="AlphaFoldDB" id="A0AAV8UF58"/>
<dbReference type="InterPro" id="IPR003690">
    <property type="entry name" value="MTERF"/>
</dbReference>
<dbReference type="FunFam" id="1.25.70.10:FF:000001">
    <property type="entry name" value="Mitochondrial transcription termination factor-like"/>
    <property type="match status" value="1"/>
</dbReference>
<sequence length="390" mass="44967">MRILHVPNLLSSLLRRRFLRTSAAFLSPVPDTNTRSSYTCKFLVDSVGLTLESAIPASRKFQLDEARDQKSQALVELLKSFDFSGTQIAKLIEKRPEILRYRLDGLRTKMDFLVQNGVVGQLLPELILSNPIILRRALDRFIKPSFEFLKLWLGSDEKVVSAIKRTSWLLTFDLKSTMQPNMDFLVKEGVPVRSITKMIMTSARFLTHGLDRMVYVVNDVKSMGLEPESSMFMRAVTVRICMTDSTWKRKFEVLNSLGMSTEEIVSAFKKLPYLLATSEDKLRSMLDFYLNTMNLEPQYVFARPYLFAFSIDRRILPRYNVLKVLKSKNLIKENRKVVWLFLRSEKDFTNQIVLKYVDKVPGLLDIYNARKKQSRSQIQNSTNNGGSISS</sequence>
<proteinExistence type="inferred from homology"/>
<gene>
    <name evidence="4" type="ORF">K2173_024818</name>
</gene>
<name>A0AAV8UF58_9ROSI</name>
<evidence type="ECO:0000313" key="4">
    <source>
        <dbReference type="EMBL" id="KAJ8900178.1"/>
    </source>
</evidence>
<keyword evidence="3" id="KW-0809">Transit peptide</keyword>
<reference evidence="4 5" key="1">
    <citation type="submission" date="2021-09" db="EMBL/GenBank/DDBJ databases">
        <title>Genomic insights and catalytic innovation underlie evolution of tropane alkaloids biosynthesis.</title>
        <authorList>
            <person name="Wang Y.-J."/>
            <person name="Tian T."/>
            <person name="Huang J.-P."/>
            <person name="Huang S.-X."/>
        </authorList>
    </citation>
    <scope>NUCLEOTIDE SEQUENCE [LARGE SCALE GENOMIC DNA]</scope>
    <source>
        <strain evidence="4">KIB-2018</strain>
        <tissue evidence="4">Leaf</tissue>
    </source>
</reference>
<dbReference type="Gene3D" id="1.25.70.10">
    <property type="entry name" value="Transcription termination factor 3, mitochondrial"/>
    <property type="match status" value="1"/>
</dbReference>
<keyword evidence="2" id="KW-0805">Transcription regulation</keyword>
<keyword evidence="2" id="KW-0806">Transcription termination</keyword>
<evidence type="ECO:0000256" key="1">
    <source>
        <dbReference type="ARBA" id="ARBA00007692"/>
    </source>
</evidence>
<dbReference type="PANTHER" id="PTHR13068:SF31">
    <property type="entry name" value="TRANSCRIPTION TERMINATION FACTOR MTERF2, CHLOROPLASTIC-LIKE"/>
    <property type="match status" value="1"/>
</dbReference>
<dbReference type="Pfam" id="PF02536">
    <property type="entry name" value="mTERF"/>
    <property type="match status" value="2"/>
</dbReference>
<comment type="caution">
    <text evidence="4">The sequence shown here is derived from an EMBL/GenBank/DDBJ whole genome shotgun (WGS) entry which is preliminary data.</text>
</comment>
<evidence type="ECO:0000256" key="3">
    <source>
        <dbReference type="ARBA" id="ARBA00022946"/>
    </source>
</evidence>
<dbReference type="GO" id="GO:0006353">
    <property type="term" value="P:DNA-templated transcription termination"/>
    <property type="evidence" value="ECO:0007669"/>
    <property type="project" value="UniProtKB-KW"/>
</dbReference>
<comment type="similarity">
    <text evidence="1">Belongs to the mTERF family.</text>
</comment>
<keyword evidence="2" id="KW-0804">Transcription</keyword>
<evidence type="ECO:0000313" key="5">
    <source>
        <dbReference type="Proteomes" id="UP001159364"/>
    </source>
</evidence>
<protein>
    <submittedName>
        <fullName evidence="4">Uncharacterized protein</fullName>
    </submittedName>
</protein>